<keyword evidence="3" id="KW-0328">Glycosyltransferase</keyword>
<evidence type="ECO:0000256" key="3">
    <source>
        <dbReference type="ARBA" id="ARBA00022676"/>
    </source>
</evidence>
<dbReference type="AlphaFoldDB" id="A0A1M6M8I4"/>
<proteinExistence type="inferred from homology"/>
<evidence type="ECO:0000313" key="8">
    <source>
        <dbReference type="Proteomes" id="UP000184080"/>
    </source>
</evidence>
<dbReference type="CDD" id="cd04186">
    <property type="entry name" value="GT_2_like_c"/>
    <property type="match status" value="1"/>
</dbReference>
<keyword evidence="4 7" id="KW-0808">Transferase</keyword>
<reference evidence="7 8" key="1">
    <citation type="submission" date="2016-11" db="EMBL/GenBank/DDBJ databases">
        <authorList>
            <person name="Jaros S."/>
            <person name="Januszkiewicz K."/>
            <person name="Wedrychowicz H."/>
        </authorList>
    </citation>
    <scope>NUCLEOTIDE SEQUENCE [LARGE SCALE GENOMIC DNA]</scope>
    <source>
        <strain evidence="7 8">DSM 21864</strain>
    </source>
</reference>
<evidence type="ECO:0000313" key="7">
    <source>
        <dbReference type="EMBL" id="SHJ79769.1"/>
    </source>
</evidence>
<dbReference type="InterPro" id="IPR001173">
    <property type="entry name" value="Glyco_trans_2-like"/>
</dbReference>
<dbReference type="PANTHER" id="PTHR43179">
    <property type="entry name" value="RHAMNOSYLTRANSFERASE WBBL"/>
    <property type="match status" value="1"/>
</dbReference>
<accession>A0A1M6M8I4</accession>
<dbReference type="RefSeq" id="WP_073010734.1">
    <property type="nucleotide sequence ID" value="NZ_FQZO01000008.1"/>
</dbReference>
<keyword evidence="5" id="KW-0812">Transmembrane</keyword>
<keyword evidence="5" id="KW-0472">Membrane</keyword>
<feature type="transmembrane region" description="Helical" evidence="5">
    <location>
        <begin position="243"/>
        <end position="263"/>
    </location>
</feature>
<evidence type="ECO:0000256" key="5">
    <source>
        <dbReference type="SAM" id="Phobius"/>
    </source>
</evidence>
<keyword evidence="8" id="KW-1185">Reference proteome</keyword>
<dbReference type="Pfam" id="PF00535">
    <property type="entry name" value="Glycos_transf_2"/>
    <property type="match status" value="1"/>
</dbReference>
<dbReference type="PANTHER" id="PTHR43179:SF12">
    <property type="entry name" value="GALACTOFURANOSYLTRANSFERASE GLFT2"/>
    <property type="match status" value="1"/>
</dbReference>
<dbReference type="Proteomes" id="UP000184080">
    <property type="component" value="Unassembled WGS sequence"/>
</dbReference>
<evidence type="ECO:0000256" key="4">
    <source>
        <dbReference type="ARBA" id="ARBA00022679"/>
    </source>
</evidence>
<dbReference type="InterPro" id="IPR029044">
    <property type="entry name" value="Nucleotide-diphossugar_trans"/>
</dbReference>
<organism evidence="7 8">
    <name type="scientific">Clostridium amylolyticum</name>
    <dbReference type="NCBI Taxonomy" id="1121298"/>
    <lineage>
        <taxon>Bacteria</taxon>
        <taxon>Bacillati</taxon>
        <taxon>Bacillota</taxon>
        <taxon>Clostridia</taxon>
        <taxon>Eubacteriales</taxon>
        <taxon>Clostridiaceae</taxon>
        <taxon>Clostridium</taxon>
    </lineage>
</organism>
<dbReference type="SUPFAM" id="SSF53448">
    <property type="entry name" value="Nucleotide-diphospho-sugar transferases"/>
    <property type="match status" value="1"/>
</dbReference>
<comment type="similarity">
    <text evidence="2">Belongs to the glycosyltransferase 2 family.</text>
</comment>
<dbReference type="STRING" id="1121298.SAMN05444401_3889"/>
<sequence>MKVSILIPNYNGEKILDICLKSLYSQEYEDFEIIIVDNASTDNSIEYLQKLNNIKLIKLDKNYGFSKAVNEGIKAASGEFVVLLNNDTEATKSWLKNLVQCIEKDNKIFSCSSKMLRYHEKNLIDDAGDEYNILGWSYKRGDGKDKLSYGLKDKSIFSSCGGAAIYRSSMLKEIGLFDEDFFAYLEDIDISYRALIFGYKNIYCSTAEVYHIGSATSGSRYNGFKARLTARNNLFVIYKNMPLLQLIINFPFIVIGFLIKFIFYDQKGLGKEYSQGIFEGAASLKHINKVKFSFKNILNYIKIEIILIKNVFIMMVKA</sequence>
<dbReference type="EMBL" id="FQZO01000008">
    <property type="protein sequence ID" value="SHJ79769.1"/>
    <property type="molecule type" value="Genomic_DNA"/>
</dbReference>
<keyword evidence="5" id="KW-1133">Transmembrane helix</keyword>
<evidence type="ECO:0000256" key="1">
    <source>
        <dbReference type="ARBA" id="ARBA00004776"/>
    </source>
</evidence>
<protein>
    <submittedName>
        <fullName evidence="7">Glycosyltransferase, GT2 family</fullName>
    </submittedName>
</protein>
<evidence type="ECO:0000259" key="6">
    <source>
        <dbReference type="Pfam" id="PF00535"/>
    </source>
</evidence>
<evidence type="ECO:0000256" key="2">
    <source>
        <dbReference type="ARBA" id="ARBA00006739"/>
    </source>
</evidence>
<dbReference type="OrthoDB" id="9771846at2"/>
<comment type="pathway">
    <text evidence="1">Cell wall biogenesis; cell wall polysaccharide biosynthesis.</text>
</comment>
<dbReference type="Gene3D" id="3.90.550.10">
    <property type="entry name" value="Spore Coat Polysaccharide Biosynthesis Protein SpsA, Chain A"/>
    <property type="match status" value="1"/>
</dbReference>
<dbReference type="GO" id="GO:0016757">
    <property type="term" value="F:glycosyltransferase activity"/>
    <property type="evidence" value="ECO:0007669"/>
    <property type="project" value="UniProtKB-KW"/>
</dbReference>
<feature type="domain" description="Glycosyltransferase 2-like" evidence="6">
    <location>
        <begin position="4"/>
        <end position="175"/>
    </location>
</feature>
<gene>
    <name evidence="7" type="ORF">SAMN05444401_3889</name>
</gene>
<name>A0A1M6M8I4_9CLOT</name>